<dbReference type="PROSITE" id="PS50850">
    <property type="entry name" value="MFS"/>
    <property type="match status" value="1"/>
</dbReference>
<dbReference type="EMBL" id="FQVB01000025">
    <property type="protein sequence ID" value="SHF72551.1"/>
    <property type="molecule type" value="Genomic_DNA"/>
</dbReference>
<dbReference type="Gene3D" id="1.20.1250.20">
    <property type="entry name" value="MFS general substrate transporter like domains"/>
    <property type="match status" value="1"/>
</dbReference>
<feature type="transmembrane region" description="Helical" evidence="5">
    <location>
        <begin position="245"/>
        <end position="266"/>
    </location>
</feature>
<gene>
    <name evidence="7" type="ORF">SAMN02745206_02551</name>
</gene>
<dbReference type="PROSITE" id="PS00216">
    <property type="entry name" value="SUGAR_TRANSPORT_1"/>
    <property type="match status" value="1"/>
</dbReference>
<dbReference type="CDD" id="cd17478">
    <property type="entry name" value="MFS_FsR"/>
    <property type="match status" value="1"/>
</dbReference>
<evidence type="ECO:0000256" key="3">
    <source>
        <dbReference type="ARBA" id="ARBA00022989"/>
    </source>
</evidence>
<evidence type="ECO:0000256" key="1">
    <source>
        <dbReference type="ARBA" id="ARBA00004141"/>
    </source>
</evidence>
<dbReference type="PANTHER" id="PTHR43129">
    <property type="entry name" value="FOSMIDOMYCIN RESISTANCE PROTEIN"/>
    <property type="match status" value="1"/>
</dbReference>
<feature type="transmembrane region" description="Helical" evidence="5">
    <location>
        <begin position="172"/>
        <end position="190"/>
    </location>
</feature>
<sequence length="394" mass="41750">MKAAAVRKEERFHTGQVLALSVCHFVHDVYSSFLSPLLPLLIEKLSLSLTQAGFLSTVMQIPALLNPHIGSLADRISVRLFVVLAPALTAVPMSLIGVAPSYGVLLSLLFTAGISVALFHVPAPVMVSQLAGPYKGRGMSFFMTGGEFARTVGPLAAVGAVSVFGLEGFYPVMMVGILASVWLYWTVREAEPTGRKPAHRKVRETWNQLRYLLLPITGILVARGFMHAAMATFLPTFVQMETGSLWLAGISLTVYEAAGVAGVLSAGALSDRFGRRRVLLVALVGAPLSVALFSVLPGWYRLPALVLVGLTVLSTTPVMLAMVQEHAKESPAAANGLYMMISFLARSGIVVAVGFIADLIGLKGTYLLSAVLGLAGIAFALQLPGLGPSQPSRP</sequence>
<dbReference type="SUPFAM" id="SSF103473">
    <property type="entry name" value="MFS general substrate transporter"/>
    <property type="match status" value="1"/>
</dbReference>
<protein>
    <submittedName>
        <fullName evidence="7">MFS transporter, FSR family, fosmidomycin resistance protein</fullName>
    </submittedName>
</protein>
<keyword evidence="2 5" id="KW-0812">Transmembrane</keyword>
<dbReference type="PANTHER" id="PTHR43129:SF1">
    <property type="entry name" value="FOSMIDOMYCIN RESISTANCE PROTEIN"/>
    <property type="match status" value="1"/>
</dbReference>
<feature type="transmembrane region" description="Helical" evidence="5">
    <location>
        <begin position="77"/>
        <end position="98"/>
    </location>
</feature>
<comment type="subcellular location">
    <subcellularLocation>
        <location evidence="1">Membrane</location>
        <topology evidence="1">Multi-pass membrane protein</topology>
    </subcellularLocation>
</comment>
<evidence type="ECO:0000256" key="2">
    <source>
        <dbReference type="ARBA" id="ARBA00022692"/>
    </source>
</evidence>
<feature type="transmembrane region" description="Helical" evidence="5">
    <location>
        <begin position="104"/>
        <end position="127"/>
    </location>
</feature>
<evidence type="ECO:0000256" key="4">
    <source>
        <dbReference type="ARBA" id="ARBA00023136"/>
    </source>
</evidence>
<evidence type="ECO:0000259" key="6">
    <source>
        <dbReference type="PROSITE" id="PS50850"/>
    </source>
</evidence>
<dbReference type="AlphaFoldDB" id="A0A1M5E0H1"/>
<dbReference type="Pfam" id="PF07690">
    <property type="entry name" value="MFS_1"/>
    <property type="match status" value="1"/>
</dbReference>
<feature type="transmembrane region" description="Helical" evidence="5">
    <location>
        <begin position="211"/>
        <end position="233"/>
    </location>
</feature>
<feature type="transmembrane region" description="Helical" evidence="5">
    <location>
        <begin position="278"/>
        <end position="296"/>
    </location>
</feature>
<dbReference type="GO" id="GO:0022857">
    <property type="term" value="F:transmembrane transporter activity"/>
    <property type="evidence" value="ECO:0007669"/>
    <property type="project" value="InterPro"/>
</dbReference>
<dbReference type="STRING" id="1121391.SAMN02745206_02551"/>
<keyword evidence="3 5" id="KW-1133">Transmembrane helix</keyword>
<dbReference type="GO" id="GO:0005886">
    <property type="term" value="C:plasma membrane"/>
    <property type="evidence" value="ECO:0007669"/>
    <property type="project" value="TreeGrafter"/>
</dbReference>
<dbReference type="InterPro" id="IPR011701">
    <property type="entry name" value="MFS"/>
</dbReference>
<dbReference type="OrthoDB" id="5412728at2"/>
<proteinExistence type="predicted"/>
<feature type="transmembrane region" description="Helical" evidence="5">
    <location>
        <begin position="302"/>
        <end position="323"/>
    </location>
</feature>
<keyword evidence="4 5" id="KW-0472">Membrane</keyword>
<feature type="transmembrane region" description="Helical" evidence="5">
    <location>
        <begin position="366"/>
        <end position="386"/>
    </location>
</feature>
<dbReference type="InterPro" id="IPR005829">
    <property type="entry name" value="Sugar_transporter_CS"/>
</dbReference>
<dbReference type="InterPro" id="IPR020846">
    <property type="entry name" value="MFS_dom"/>
</dbReference>
<dbReference type="Proteomes" id="UP000184076">
    <property type="component" value="Unassembled WGS sequence"/>
</dbReference>
<evidence type="ECO:0000256" key="5">
    <source>
        <dbReference type="SAM" id="Phobius"/>
    </source>
</evidence>
<name>A0A1M5E0H1_9BACT</name>
<feature type="domain" description="Major facilitator superfamily (MFS) profile" evidence="6">
    <location>
        <begin position="16"/>
        <end position="388"/>
    </location>
</feature>
<reference evidence="8" key="1">
    <citation type="submission" date="2016-11" db="EMBL/GenBank/DDBJ databases">
        <authorList>
            <person name="Varghese N."/>
            <person name="Submissions S."/>
        </authorList>
    </citation>
    <scope>NUCLEOTIDE SEQUENCE [LARGE SCALE GENOMIC DNA]</scope>
    <source>
        <strain evidence="8">DSM 9756</strain>
    </source>
</reference>
<evidence type="ECO:0000313" key="7">
    <source>
        <dbReference type="EMBL" id="SHF72551.1"/>
    </source>
</evidence>
<accession>A0A1M5E0H1</accession>
<feature type="transmembrane region" description="Helical" evidence="5">
    <location>
        <begin position="335"/>
        <end position="360"/>
    </location>
</feature>
<dbReference type="InterPro" id="IPR036259">
    <property type="entry name" value="MFS_trans_sf"/>
</dbReference>
<keyword evidence="8" id="KW-1185">Reference proteome</keyword>
<dbReference type="RefSeq" id="WP_073040071.1">
    <property type="nucleotide sequence ID" value="NZ_FQVB01000025.1"/>
</dbReference>
<evidence type="ECO:0000313" key="8">
    <source>
        <dbReference type="Proteomes" id="UP000184076"/>
    </source>
</evidence>
<feature type="transmembrane region" description="Helical" evidence="5">
    <location>
        <begin position="12"/>
        <end position="33"/>
    </location>
</feature>
<organism evidence="7 8">
    <name type="scientific">Desulfacinum infernum DSM 9756</name>
    <dbReference type="NCBI Taxonomy" id="1121391"/>
    <lineage>
        <taxon>Bacteria</taxon>
        <taxon>Pseudomonadati</taxon>
        <taxon>Thermodesulfobacteriota</taxon>
        <taxon>Syntrophobacteria</taxon>
        <taxon>Syntrophobacterales</taxon>
        <taxon>Syntrophobacteraceae</taxon>
        <taxon>Desulfacinum</taxon>
    </lineage>
</organism>